<dbReference type="InterPro" id="IPR039424">
    <property type="entry name" value="SBP_5"/>
</dbReference>
<dbReference type="GO" id="GO:0043190">
    <property type="term" value="C:ATP-binding cassette (ABC) transporter complex"/>
    <property type="evidence" value="ECO:0007669"/>
    <property type="project" value="InterPro"/>
</dbReference>
<comment type="similarity">
    <text evidence="2">Belongs to the bacterial solute-binding protein 5 family.</text>
</comment>
<feature type="chain" id="PRO_5020280263" evidence="5">
    <location>
        <begin position="21"/>
        <end position="618"/>
    </location>
</feature>
<evidence type="ECO:0000313" key="8">
    <source>
        <dbReference type="Proteomes" id="UP000291301"/>
    </source>
</evidence>
<dbReference type="InterPro" id="IPR000914">
    <property type="entry name" value="SBP_5_dom"/>
</dbReference>
<gene>
    <name evidence="7" type="ORF">E0D97_03145</name>
</gene>
<dbReference type="PIRSF" id="PIRSF002741">
    <property type="entry name" value="MppA"/>
    <property type="match status" value="1"/>
</dbReference>
<dbReference type="Gene3D" id="3.40.190.10">
    <property type="entry name" value="Periplasmic binding protein-like II"/>
    <property type="match status" value="1"/>
</dbReference>
<feature type="region of interest" description="Disordered" evidence="4">
    <location>
        <begin position="209"/>
        <end position="229"/>
    </location>
</feature>
<dbReference type="Gene3D" id="3.10.105.10">
    <property type="entry name" value="Dipeptide-binding Protein, Domain 3"/>
    <property type="match status" value="1"/>
</dbReference>
<evidence type="ECO:0000256" key="3">
    <source>
        <dbReference type="ARBA" id="ARBA00022729"/>
    </source>
</evidence>
<dbReference type="SUPFAM" id="SSF53850">
    <property type="entry name" value="Periplasmic binding protein-like II"/>
    <property type="match status" value="1"/>
</dbReference>
<name>A0A4R0PF34_9HYPH</name>
<evidence type="ECO:0000313" key="7">
    <source>
        <dbReference type="EMBL" id="TCD16436.1"/>
    </source>
</evidence>
<dbReference type="OrthoDB" id="9803988at2"/>
<dbReference type="CDD" id="cd08497">
    <property type="entry name" value="MbnE-like"/>
    <property type="match status" value="1"/>
</dbReference>
<sequence>MVPNQSLFVHILLAASFALALPGFSSAQDGGWRHATSLIGEPKYAEGFERFDYVNPDAPKGGSLRLSETGSFDTLNPILSKGEVASGLGAFVYETLMKSSLDEVSAEYGLLAEALSYPDDFSEVSYRLRADARWHDGEPVTAEDVVWSFEKLVELNPQRRFYYQHVTGAEAVDERTVRFTFDEKDNKELPHIVGQVPVLPKHWWEGKDASGEQRDISGSTLEPPLGSGPYRVSAMNPGSTLTFTRVADYWGAELPVNAGQHNFETITYNYYRDRNVEFEAFKADEFDFWNENEAKRWATAYDFPAARDGSIVREELENPYRAQGVLVGFVPNLRKPMFQDARVRRALNLVFDFETLNKTIFYDQYERVDSFFYGTPLRWEGFPEGRELEILETVRDQVPSAVFTKEYTNPVSGGGRQQRQNLREALRLLLEAGYEQSDGVMVHKETGQPLSFELLLNGPTIERVALPFAEDLRKIGVEMRVRSVEPSQYVARARSRDFDMIYTGWAQSLSPGNEQFDYFGSKAADSEASQNFAGIKDPAVDALIRRVVFAKDRDELIAATKALDRVLMANQYVIPSYTSREARIAYWDRFAHPEPLPEYSIGFPEIWWYEAEKAAAIQ</sequence>
<keyword evidence="8" id="KW-1185">Reference proteome</keyword>
<dbReference type="GO" id="GO:0030288">
    <property type="term" value="C:outer membrane-bounded periplasmic space"/>
    <property type="evidence" value="ECO:0007669"/>
    <property type="project" value="TreeGrafter"/>
</dbReference>
<organism evidence="7 8">
    <name type="scientific">Oricola cellulosilytica</name>
    <dbReference type="NCBI Taxonomy" id="1429082"/>
    <lineage>
        <taxon>Bacteria</taxon>
        <taxon>Pseudomonadati</taxon>
        <taxon>Pseudomonadota</taxon>
        <taxon>Alphaproteobacteria</taxon>
        <taxon>Hyphomicrobiales</taxon>
        <taxon>Ahrensiaceae</taxon>
        <taxon>Oricola</taxon>
    </lineage>
</organism>
<feature type="signal peptide" evidence="5">
    <location>
        <begin position="1"/>
        <end position="20"/>
    </location>
</feature>
<dbReference type="AlphaFoldDB" id="A0A4R0PF34"/>
<dbReference type="GO" id="GO:0042884">
    <property type="term" value="P:microcin transport"/>
    <property type="evidence" value="ECO:0007669"/>
    <property type="project" value="TreeGrafter"/>
</dbReference>
<dbReference type="Pfam" id="PF00496">
    <property type="entry name" value="SBP_bac_5"/>
    <property type="match status" value="1"/>
</dbReference>
<feature type="domain" description="Solute-binding protein family 5" evidence="6">
    <location>
        <begin position="109"/>
        <end position="524"/>
    </location>
</feature>
<dbReference type="Proteomes" id="UP000291301">
    <property type="component" value="Unassembled WGS sequence"/>
</dbReference>
<evidence type="ECO:0000259" key="6">
    <source>
        <dbReference type="Pfam" id="PF00496"/>
    </source>
</evidence>
<dbReference type="EMBL" id="SJST01000001">
    <property type="protein sequence ID" value="TCD16436.1"/>
    <property type="molecule type" value="Genomic_DNA"/>
</dbReference>
<evidence type="ECO:0000256" key="1">
    <source>
        <dbReference type="ARBA" id="ARBA00004418"/>
    </source>
</evidence>
<dbReference type="GO" id="GO:1904680">
    <property type="term" value="F:peptide transmembrane transporter activity"/>
    <property type="evidence" value="ECO:0007669"/>
    <property type="project" value="TreeGrafter"/>
</dbReference>
<comment type="subcellular location">
    <subcellularLocation>
        <location evidence="1">Periplasm</location>
    </subcellularLocation>
</comment>
<protein>
    <submittedName>
        <fullName evidence="7">ABC transporter substrate-binding protein</fullName>
    </submittedName>
</protein>
<accession>A0A4R0PF34</accession>
<dbReference type="PANTHER" id="PTHR30290:SF64">
    <property type="entry name" value="ABC TRANSPORTER PERIPLASMIC BINDING PROTEIN"/>
    <property type="match status" value="1"/>
</dbReference>
<evidence type="ECO:0000256" key="4">
    <source>
        <dbReference type="SAM" id="MobiDB-lite"/>
    </source>
</evidence>
<dbReference type="InterPro" id="IPR030678">
    <property type="entry name" value="Peptide/Ni-bd"/>
</dbReference>
<dbReference type="PANTHER" id="PTHR30290">
    <property type="entry name" value="PERIPLASMIC BINDING COMPONENT OF ABC TRANSPORTER"/>
    <property type="match status" value="1"/>
</dbReference>
<dbReference type="GO" id="GO:0015833">
    <property type="term" value="P:peptide transport"/>
    <property type="evidence" value="ECO:0007669"/>
    <property type="project" value="TreeGrafter"/>
</dbReference>
<comment type="caution">
    <text evidence="7">The sequence shown here is derived from an EMBL/GenBank/DDBJ whole genome shotgun (WGS) entry which is preliminary data.</text>
</comment>
<proteinExistence type="inferred from homology"/>
<keyword evidence="3 5" id="KW-0732">Signal</keyword>
<evidence type="ECO:0000256" key="5">
    <source>
        <dbReference type="SAM" id="SignalP"/>
    </source>
</evidence>
<evidence type="ECO:0000256" key="2">
    <source>
        <dbReference type="ARBA" id="ARBA00005695"/>
    </source>
</evidence>
<reference evidence="7 8" key="1">
    <citation type="journal article" date="2015" name="Antonie Van Leeuwenhoek">
        <title>Oricola cellulosilytica gen. nov., sp. nov., a cellulose-degrading bacterium of the family Phyllobacteriaceae isolated from surface seashore water, and emended descriptions of Mesorhizobium loti and Phyllobacterium myrsinacearum.</title>
        <authorList>
            <person name="Hameed A."/>
            <person name="Shahina M."/>
            <person name="Lai W.A."/>
            <person name="Lin S.Y."/>
            <person name="Young L.S."/>
            <person name="Liu Y.C."/>
            <person name="Hsu Y.H."/>
            <person name="Young C.C."/>
        </authorList>
    </citation>
    <scope>NUCLEOTIDE SEQUENCE [LARGE SCALE GENOMIC DNA]</scope>
    <source>
        <strain evidence="7 8">KCTC 52183</strain>
    </source>
</reference>